<evidence type="ECO:0000313" key="12">
    <source>
        <dbReference type="EMBL" id="TYP92103.1"/>
    </source>
</evidence>
<evidence type="ECO:0000259" key="11">
    <source>
        <dbReference type="PROSITE" id="PS51706"/>
    </source>
</evidence>
<protein>
    <recommendedName>
        <fullName evidence="10">Probable GTP-binding protein EngB</fullName>
    </recommendedName>
</protein>
<name>A0A5D3YGG8_9BACT</name>
<reference evidence="12 13" key="1">
    <citation type="submission" date="2019-07" db="EMBL/GenBank/DDBJ databases">
        <title>Genomic Encyclopedia of Archaeal and Bacterial Type Strains, Phase II (KMG-II): from individual species to whole genera.</title>
        <authorList>
            <person name="Goeker M."/>
        </authorList>
    </citation>
    <scope>NUCLEOTIDE SEQUENCE [LARGE SCALE GENOMIC DNA]</scope>
    <source>
        <strain evidence="12 13">DSM 21935</strain>
    </source>
</reference>
<feature type="domain" description="EngB-type G" evidence="11">
    <location>
        <begin position="22"/>
        <end position="196"/>
    </location>
</feature>
<evidence type="ECO:0000256" key="7">
    <source>
        <dbReference type="ARBA" id="ARBA00023134"/>
    </source>
</evidence>
<keyword evidence="9 10" id="KW-0131">Cell cycle</keyword>
<dbReference type="AlphaFoldDB" id="A0A5D3YGG8"/>
<comment type="similarity">
    <text evidence="2 10">Belongs to the TRAFAC class TrmE-Era-EngA-EngB-Septin-like GTPase superfamily. EngB GTPase family.</text>
</comment>
<dbReference type="InterPro" id="IPR027417">
    <property type="entry name" value="P-loop_NTPase"/>
</dbReference>
<organism evidence="12 13">
    <name type="scientific">Fodinibius salinus</name>
    <dbReference type="NCBI Taxonomy" id="860790"/>
    <lineage>
        <taxon>Bacteria</taxon>
        <taxon>Pseudomonadati</taxon>
        <taxon>Balneolota</taxon>
        <taxon>Balneolia</taxon>
        <taxon>Balneolales</taxon>
        <taxon>Balneolaceae</taxon>
        <taxon>Fodinibius</taxon>
    </lineage>
</organism>
<evidence type="ECO:0000256" key="2">
    <source>
        <dbReference type="ARBA" id="ARBA00009638"/>
    </source>
</evidence>
<proteinExistence type="inferred from homology"/>
<dbReference type="FunFam" id="3.40.50.300:FF:000098">
    <property type="entry name" value="Probable GTP-binding protein EngB"/>
    <property type="match status" value="1"/>
</dbReference>
<dbReference type="GO" id="GO:0000917">
    <property type="term" value="P:division septum assembly"/>
    <property type="evidence" value="ECO:0007669"/>
    <property type="project" value="UniProtKB-KW"/>
</dbReference>
<dbReference type="PROSITE" id="PS51706">
    <property type="entry name" value="G_ENGB"/>
    <property type="match status" value="1"/>
</dbReference>
<dbReference type="GO" id="GO:0046872">
    <property type="term" value="F:metal ion binding"/>
    <property type="evidence" value="ECO:0007669"/>
    <property type="project" value="UniProtKB-KW"/>
</dbReference>
<dbReference type="HAMAP" id="MF_00321">
    <property type="entry name" value="GTPase_EngB"/>
    <property type="match status" value="1"/>
</dbReference>
<dbReference type="SUPFAM" id="SSF52540">
    <property type="entry name" value="P-loop containing nucleoside triphosphate hydrolases"/>
    <property type="match status" value="1"/>
</dbReference>
<keyword evidence="5 10" id="KW-0547">Nucleotide-binding</keyword>
<evidence type="ECO:0000256" key="4">
    <source>
        <dbReference type="ARBA" id="ARBA00022723"/>
    </source>
</evidence>
<keyword evidence="13" id="KW-1185">Reference proteome</keyword>
<dbReference type="InterPro" id="IPR019987">
    <property type="entry name" value="GTP-bd_ribosome_bio_YsxC"/>
</dbReference>
<dbReference type="CDD" id="cd01876">
    <property type="entry name" value="YihA_EngB"/>
    <property type="match status" value="1"/>
</dbReference>
<dbReference type="OrthoDB" id="9804921at2"/>
<gene>
    <name evidence="10" type="primary">engB</name>
    <name evidence="12" type="ORF">LX73_2352</name>
</gene>
<dbReference type="RefSeq" id="WP_148899664.1">
    <property type="nucleotide sequence ID" value="NZ_VNHY01000004.1"/>
</dbReference>
<dbReference type="Pfam" id="PF01926">
    <property type="entry name" value="MMR_HSR1"/>
    <property type="match status" value="1"/>
</dbReference>
<dbReference type="GO" id="GO:0005525">
    <property type="term" value="F:GTP binding"/>
    <property type="evidence" value="ECO:0007669"/>
    <property type="project" value="UniProtKB-UniRule"/>
</dbReference>
<dbReference type="PANTHER" id="PTHR11649">
    <property type="entry name" value="MSS1/TRME-RELATED GTP-BINDING PROTEIN"/>
    <property type="match status" value="1"/>
</dbReference>
<evidence type="ECO:0000256" key="10">
    <source>
        <dbReference type="HAMAP-Rule" id="MF_00321"/>
    </source>
</evidence>
<dbReference type="PANTHER" id="PTHR11649:SF13">
    <property type="entry name" value="ENGB-TYPE G DOMAIN-CONTAINING PROTEIN"/>
    <property type="match status" value="1"/>
</dbReference>
<evidence type="ECO:0000256" key="3">
    <source>
        <dbReference type="ARBA" id="ARBA00022618"/>
    </source>
</evidence>
<dbReference type="InterPro" id="IPR030393">
    <property type="entry name" value="G_ENGB_dom"/>
</dbReference>
<dbReference type="NCBIfam" id="TIGR03598">
    <property type="entry name" value="GTPase_YsxC"/>
    <property type="match status" value="1"/>
</dbReference>
<evidence type="ECO:0000256" key="1">
    <source>
        <dbReference type="ARBA" id="ARBA00001946"/>
    </source>
</evidence>
<dbReference type="Proteomes" id="UP000324595">
    <property type="component" value="Unassembled WGS sequence"/>
</dbReference>
<keyword evidence="3 10" id="KW-0132">Cell division</keyword>
<sequence>MNFQKAKFITSAAELEGCPNPHFPEVCFAGRSNVGKSSLINTLANHNGLARTSNRPGKTQIINYYLFDDKLYLVDLPGFGYAKVSKEERERWGRDIRDYLLQRSTIRLVLHLVDIRHEPSDLDEQFFYWLASNRLPFIVVLAKGDKISHNKRQQSKARVERILDEMNIEVPIVISSAEKNIGIGDLKELIREFTEIK</sequence>
<keyword evidence="7 10" id="KW-0342">GTP-binding</keyword>
<comment type="cofactor">
    <cofactor evidence="1">
        <name>Mg(2+)</name>
        <dbReference type="ChEBI" id="CHEBI:18420"/>
    </cofactor>
</comment>
<comment type="caution">
    <text evidence="12">The sequence shown here is derived from an EMBL/GenBank/DDBJ whole genome shotgun (WGS) entry which is preliminary data.</text>
</comment>
<keyword evidence="6" id="KW-0460">Magnesium</keyword>
<dbReference type="InterPro" id="IPR006073">
    <property type="entry name" value="GTP-bd"/>
</dbReference>
<evidence type="ECO:0000256" key="9">
    <source>
        <dbReference type="ARBA" id="ARBA00023306"/>
    </source>
</evidence>
<comment type="function">
    <text evidence="10">Necessary for normal cell division and for the maintenance of normal septation.</text>
</comment>
<accession>A0A5D3YGG8</accession>
<keyword evidence="8 10" id="KW-0717">Septation</keyword>
<evidence type="ECO:0000256" key="8">
    <source>
        <dbReference type="ARBA" id="ARBA00023210"/>
    </source>
</evidence>
<keyword evidence="4" id="KW-0479">Metal-binding</keyword>
<evidence type="ECO:0000313" key="13">
    <source>
        <dbReference type="Proteomes" id="UP000324595"/>
    </source>
</evidence>
<evidence type="ECO:0000256" key="6">
    <source>
        <dbReference type="ARBA" id="ARBA00022842"/>
    </source>
</evidence>
<dbReference type="EMBL" id="VNHY01000004">
    <property type="protein sequence ID" value="TYP92103.1"/>
    <property type="molecule type" value="Genomic_DNA"/>
</dbReference>
<dbReference type="Gene3D" id="3.40.50.300">
    <property type="entry name" value="P-loop containing nucleotide triphosphate hydrolases"/>
    <property type="match status" value="1"/>
</dbReference>
<evidence type="ECO:0000256" key="5">
    <source>
        <dbReference type="ARBA" id="ARBA00022741"/>
    </source>
</evidence>